<accession>A0AAV9JEZ0</accession>
<evidence type="ECO:0000256" key="5">
    <source>
        <dbReference type="ARBA" id="ARBA00022989"/>
    </source>
</evidence>
<comment type="subcellular location">
    <subcellularLocation>
        <location evidence="1">Membrane</location>
    </subcellularLocation>
</comment>
<evidence type="ECO:0000256" key="8">
    <source>
        <dbReference type="SAM" id="Phobius"/>
    </source>
</evidence>
<dbReference type="AlphaFoldDB" id="A0AAV9JEZ0"/>
<dbReference type="PANTHER" id="PTHR47797:SF1">
    <property type="entry name" value="CYTOCHROME B561 DOMAIN-CONTAINING PROTEIN-RELATED"/>
    <property type="match status" value="1"/>
</dbReference>
<evidence type="ECO:0000256" key="9">
    <source>
        <dbReference type="SAM" id="SignalP"/>
    </source>
</evidence>
<feature type="transmembrane region" description="Helical" evidence="8">
    <location>
        <begin position="249"/>
        <end position="269"/>
    </location>
</feature>
<organism evidence="11 12">
    <name type="scientific">Oleoguttula mirabilis</name>
    <dbReference type="NCBI Taxonomy" id="1507867"/>
    <lineage>
        <taxon>Eukaryota</taxon>
        <taxon>Fungi</taxon>
        <taxon>Dikarya</taxon>
        <taxon>Ascomycota</taxon>
        <taxon>Pezizomycotina</taxon>
        <taxon>Dothideomycetes</taxon>
        <taxon>Dothideomycetidae</taxon>
        <taxon>Mycosphaerellales</taxon>
        <taxon>Teratosphaeriaceae</taxon>
        <taxon>Oleoguttula</taxon>
    </lineage>
</organism>
<keyword evidence="9" id="KW-0732">Signal</keyword>
<feature type="chain" id="PRO_5043945159" description="Cytochrome b561 domain-containing protein" evidence="9">
    <location>
        <begin position="24"/>
        <end position="513"/>
    </location>
</feature>
<keyword evidence="4" id="KW-0249">Electron transport</keyword>
<dbReference type="CDD" id="cd09630">
    <property type="entry name" value="CDH_like_cytochrome"/>
    <property type="match status" value="1"/>
</dbReference>
<evidence type="ECO:0000256" key="2">
    <source>
        <dbReference type="ARBA" id="ARBA00022448"/>
    </source>
</evidence>
<dbReference type="PROSITE" id="PS50939">
    <property type="entry name" value="CYTOCHROME_B561"/>
    <property type="match status" value="1"/>
</dbReference>
<keyword evidence="5 8" id="KW-1133">Transmembrane helix</keyword>
<dbReference type="SMART" id="SM00665">
    <property type="entry name" value="B561"/>
    <property type="match status" value="1"/>
</dbReference>
<feature type="transmembrane region" description="Helical" evidence="8">
    <location>
        <begin position="350"/>
        <end position="369"/>
    </location>
</feature>
<evidence type="ECO:0000256" key="7">
    <source>
        <dbReference type="SAM" id="MobiDB-lite"/>
    </source>
</evidence>
<feature type="domain" description="Cytochrome b561" evidence="10">
    <location>
        <begin position="213"/>
        <end position="406"/>
    </location>
</feature>
<dbReference type="InterPro" id="IPR006593">
    <property type="entry name" value="Cyt_b561/ferric_Rdtase_TM"/>
</dbReference>
<feature type="transmembrane region" description="Helical" evidence="8">
    <location>
        <begin position="315"/>
        <end position="338"/>
    </location>
</feature>
<dbReference type="Pfam" id="PF16010">
    <property type="entry name" value="CDH-cyt"/>
    <property type="match status" value="1"/>
</dbReference>
<dbReference type="Pfam" id="PF03188">
    <property type="entry name" value="Cytochrom_B561"/>
    <property type="match status" value="1"/>
</dbReference>
<evidence type="ECO:0000313" key="12">
    <source>
        <dbReference type="Proteomes" id="UP001324427"/>
    </source>
</evidence>
<proteinExistence type="predicted"/>
<dbReference type="Proteomes" id="UP001324427">
    <property type="component" value="Unassembled WGS sequence"/>
</dbReference>
<dbReference type="PANTHER" id="PTHR47797">
    <property type="entry name" value="DEHYDROGENASE, PUTATIVE (AFU_ORTHOLOGUE AFUA_8G05805)-RELATED"/>
    <property type="match status" value="1"/>
</dbReference>
<keyword evidence="12" id="KW-1185">Reference proteome</keyword>
<gene>
    <name evidence="11" type="ORF">LTR36_004793</name>
</gene>
<name>A0AAV9JEZ0_9PEZI</name>
<feature type="region of interest" description="Disordered" evidence="7">
    <location>
        <begin position="493"/>
        <end position="513"/>
    </location>
</feature>
<evidence type="ECO:0000259" key="10">
    <source>
        <dbReference type="PROSITE" id="PS50939"/>
    </source>
</evidence>
<reference evidence="11 12" key="1">
    <citation type="submission" date="2021-11" db="EMBL/GenBank/DDBJ databases">
        <title>Black yeast isolated from Biological Soil Crust.</title>
        <authorList>
            <person name="Kurbessoian T."/>
        </authorList>
    </citation>
    <scope>NUCLEOTIDE SEQUENCE [LARGE SCALE GENOMIC DNA]</scope>
    <source>
        <strain evidence="11 12">CCFEE 5522</strain>
    </source>
</reference>
<dbReference type="GO" id="GO:0016020">
    <property type="term" value="C:membrane"/>
    <property type="evidence" value="ECO:0007669"/>
    <property type="project" value="UniProtKB-SubCell"/>
</dbReference>
<evidence type="ECO:0000256" key="1">
    <source>
        <dbReference type="ARBA" id="ARBA00004370"/>
    </source>
</evidence>
<feature type="signal peptide" evidence="9">
    <location>
        <begin position="1"/>
        <end position="23"/>
    </location>
</feature>
<feature type="transmembrane region" description="Helical" evidence="8">
    <location>
        <begin position="381"/>
        <end position="401"/>
    </location>
</feature>
<dbReference type="Gene3D" id="2.60.40.1210">
    <property type="entry name" value="Cellobiose dehydrogenase, cytochrome domain"/>
    <property type="match status" value="1"/>
</dbReference>
<evidence type="ECO:0000256" key="6">
    <source>
        <dbReference type="ARBA" id="ARBA00023136"/>
    </source>
</evidence>
<evidence type="ECO:0000256" key="3">
    <source>
        <dbReference type="ARBA" id="ARBA00022692"/>
    </source>
</evidence>
<dbReference type="InterPro" id="IPR015920">
    <property type="entry name" value="Cellobiose_DH-like_cyt"/>
</dbReference>
<dbReference type="SUPFAM" id="SSF49344">
    <property type="entry name" value="CBD9-like"/>
    <property type="match status" value="1"/>
</dbReference>
<feature type="transmembrane region" description="Helical" evidence="8">
    <location>
        <begin position="276"/>
        <end position="295"/>
    </location>
</feature>
<dbReference type="CDD" id="cd08760">
    <property type="entry name" value="Cyt_b561_FRRS1_like"/>
    <property type="match status" value="1"/>
</dbReference>
<dbReference type="Gene3D" id="1.20.120.1770">
    <property type="match status" value="1"/>
</dbReference>
<comment type="caution">
    <text evidence="11">The sequence shown here is derived from an EMBL/GenBank/DDBJ whole genome shotgun (WGS) entry which is preliminary data.</text>
</comment>
<protein>
    <recommendedName>
        <fullName evidence="10">Cytochrome b561 domain-containing protein</fullName>
    </recommendedName>
</protein>
<dbReference type="EMBL" id="JAVFHQ010000029">
    <property type="protein sequence ID" value="KAK4543760.1"/>
    <property type="molecule type" value="Genomic_DNA"/>
</dbReference>
<keyword evidence="3 8" id="KW-0812">Transmembrane</keyword>
<evidence type="ECO:0000313" key="11">
    <source>
        <dbReference type="EMBL" id="KAK4543760.1"/>
    </source>
</evidence>
<feature type="compositionally biased region" description="Gly residues" evidence="7">
    <location>
        <begin position="500"/>
        <end position="513"/>
    </location>
</feature>
<evidence type="ECO:0000256" key="4">
    <source>
        <dbReference type="ARBA" id="ARBA00022982"/>
    </source>
</evidence>
<sequence>MMLPSTPLLLCLLAVFAPSFVLALDQVDPHAKAGYFVTNISSDATYIVGMNFVQNGDIYLHMSAPTTRAWVGVGIGENMAGAFMLVAYASANGTGMTTSPRRARHGHSEPEWAEDAEFEKIFSDAYAPNCNTAAPGLGGIQIAHGVCKNCSGFTSADYANTALPFIFAVGPEMTLHSDALDAPLRRHEYYGHFTLDMTIASSNASTTYGRVPAPNLNDTNAVVADSTFASAGSSGPSGAGKDSDWGPTLHAVVMCLAFILVFPLGALVLRVLKSVLWHAVAQAVGVLLVLVGFGTAVRISLEYNRSRSFATSHQILGLLVFCLLLLQLGLGLAGHAIFRRTRKPSIVGKIHMFLGPSLILLALVNGGLGLDLADSPKSGKIAYGVVVTVVGLVVVAVRGFVHFRQTPRRYKPEDVSDTLDPYAGPGAGSYYPRASTSPSAPGFGFSGQTAGYEHLQTPVSAMSAGHHAGWEMGDASFSHPAPARASVAPLPRLTLQTGSPRGGLEGEGFLGMK</sequence>
<keyword evidence="2" id="KW-0813">Transport</keyword>
<keyword evidence="6 8" id="KW-0472">Membrane</keyword>